<dbReference type="GO" id="GO:0009294">
    <property type="term" value="P:DNA-mediated transformation"/>
    <property type="evidence" value="ECO:0007669"/>
    <property type="project" value="InterPro"/>
</dbReference>
<dbReference type="PANTHER" id="PTHR43022">
    <property type="entry name" value="PROTEIN SMF"/>
    <property type="match status" value="1"/>
</dbReference>
<feature type="domain" description="Smf/DprA SLOG" evidence="2">
    <location>
        <begin position="81"/>
        <end position="289"/>
    </location>
</feature>
<proteinExistence type="inferred from homology"/>
<evidence type="ECO:0000313" key="3">
    <source>
        <dbReference type="EMBL" id="RSU00447.1"/>
    </source>
</evidence>
<protein>
    <submittedName>
        <fullName evidence="3">DNA protecting protein DprA</fullName>
    </submittedName>
</protein>
<dbReference type="Proteomes" id="UP000287857">
    <property type="component" value="Unassembled WGS sequence"/>
</dbReference>
<gene>
    <name evidence="3" type="ORF">CBF37_00090</name>
</gene>
<accession>A0A430A219</accession>
<comment type="caution">
    <text evidence="3">The sequence shown here is derived from an EMBL/GenBank/DDBJ whole genome shotgun (WGS) entry which is preliminary data.</text>
</comment>
<organism evidence="3 4">
    <name type="scientific">Vagococcus vulneris</name>
    <dbReference type="NCBI Taxonomy" id="1977869"/>
    <lineage>
        <taxon>Bacteria</taxon>
        <taxon>Bacillati</taxon>
        <taxon>Bacillota</taxon>
        <taxon>Bacilli</taxon>
        <taxon>Lactobacillales</taxon>
        <taxon>Enterococcaceae</taxon>
        <taxon>Vagococcus</taxon>
    </lineage>
</organism>
<reference evidence="3 4" key="1">
    <citation type="submission" date="2017-05" db="EMBL/GenBank/DDBJ databases">
        <title>Vagococcus spp. assemblies.</title>
        <authorList>
            <person name="Gulvik C.A."/>
        </authorList>
    </citation>
    <scope>NUCLEOTIDE SEQUENCE [LARGE SCALE GENOMIC DNA]</scope>
    <source>
        <strain evidence="3 4">SS1995</strain>
    </source>
</reference>
<dbReference type="NCBIfam" id="TIGR00732">
    <property type="entry name" value="dprA"/>
    <property type="match status" value="1"/>
</dbReference>
<dbReference type="InterPro" id="IPR003488">
    <property type="entry name" value="DprA"/>
</dbReference>
<evidence type="ECO:0000313" key="4">
    <source>
        <dbReference type="Proteomes" id="UP000287857"/>
    </source>
</evidence>
<dbReference type="EMBL" id="NGJS01000001">
    <property type="protein sequence ID" value="RSU00447.1"/>
    <property type="molecule type" value="Genomic_DNA"/>
</dbReference>
<name>A0A430A219_9ENTE</name>
<dbReference type="RefSeq" id="WP_125982773.1">
    <property type="nucleotide sequence ID" value="NZ_NGJS01000001.1"/>
</dbReference>
<dbReference type="AlphaFoldDB" id="A0A430A219"/>
<sequence length="293" mass="33298">MYDPDFFVFRLKHLKGIGNIGLLKILQYYLNHPHGPFYCKDFIKISGVKKQYIQLFKTSYFLAFEELTYDNYLLFQKKYKLISILSDDYPVALSNIYNPPIALFCAGNSSILNSQKLAVIGTRKNTEYGRDVIDNLLPELIEKQITIVSGLARGNDTYAHKAAIRFKGKTIGVIGCGLDTYYPKENQRLQDYMMKNHLVISEYMPGTAPLPYHFPQRNRIIAGLSRGICVIEAKKNSGTWITAKLGLDEGRDIFAVPGPLFFDNSEGCLRLIQEGAKCVIKASDILDEWQDIK</sequence>
<dbReference type="Gene3D" id="3.40.50.450">
    <property type="match status" value="1"/>
</dbReference>
<keyword evidence="4" id="KW-1185">Reference proteome</keyword>
<dbReference type="SUPFAM" id="SSF102405">
    <property type="entry name" value="MCP/YpsA-like"/>
    <property type="match status" value="1"/>
</dbReference>
<dbReference type="PANTHER" id="PTHR43022:SF1">
    <property type="entry name" value="PROTEIN SMF"/>
    <property type="match status" value="1"/>
</dbReference>
<dbReference type="OrthoDB" id="9785707at2"/>
<comment type="similarity">
    <text evidence="1">Belongs to the DprA/Smf family.</text>
</comment>
<evidence type="ECO:0000256" key="1">
    <source>
        <dbReference type="ARBA" id="ARBA00006525"/>
    </source>
</evidence>
<dbReference type="InterPro" id="IPR057666">
    <property type="entry name" value="DrpA_SLOG"/>
</dbReference>
<dbReference type="Pfam" id="PF02481">
    <property type="entry name" value="DNA_processg_A"/>
    <property type="match status" value="1"/>
</dbReference>
<evidence type="ECO:0000259" key="2">
    <source>
        <dbReference type="Pfam" id="PF02481"/>
    </source>
</evidence>